<sequence length="91" mass="10197">MEWSVSHPMKRTGWMNDPAAGHQRSCFRSCSSFRCVLYLIVFFLPKARGGASPTPTRHGTKSHEEDAMRRRKSCAYVCVCDFLISKLGGGV</sequence>
<dbReference type="Proteomes" id="UP000245626">
    <property type="component" value="Unassembled WGS sequence"/>
</dbReference>
<name>A0ACD0NLX0_9BASI</name>
<proteinExistence type="predicted"/>
<gene>
    <name evidence="1" type="ORF">IE53DRAFT_4618</name>
</gene>
<accession>A0ACD0NLX0</accession>
<organism evidence="1 2">
    <name type="scientific">Violaceomyces palustris</name>
    <dbReference type="NCBI Taxonomy" id="1673888"/>
    <lineage>
        <taxon>Eukaryota</taxon>
        <taxon>Fungi</taxon>
        <taxon>Dikarya</taxon>
        <taxon>Basidiomycota</taxon>
        <taxon>Ustilaginomycotina</taxon>
        <taxon>Ustilaginomycetes</taxon>
        <taxon>Violaceomycetales</taxon>
        <taxon>Violaceomycetaceae</taxon>
        <taxon>Violaceomyces</taxon>
    </lineage>
</organism>
<protein>
    <submittedName>
        <fullName evidence="1">Uncharacterized protein</fullName>
    </submittedName>
</protein>
<keyword evidence="2" id="KW-1185">Reference proteome</keyword>
<evidence type="ECO:0000313" key="2">
    <source>
        <dbReference type="Proteomes" id="UP000245626"/>
    </source>
</evidence>
<evidence type="ECO:0000313" key="1">
    <source>
        <dbReference type="EMBL" id="PWN46816.1"/>
    </source>
</evidence>
<reference evidence="1 2" key="1">
    <citation type="journal article" date="2018" name="Mol. Biol. Evol.">
        <title>Broad Genomic Sampling Reveals a Smut Pathogenic Ancestry of the Fungal Clade Ustilaginomycotina.</title>
        <authorList>
            <person name="Kijpornyongpan T."/>
            <person name="Mondo S.J."/>
            <person name="Barry K."/>
            <person name="Sandor L."/>
            <person name="Lee J."/>
            <person name="Lipzen A."/>
            <person name="Pangilinan J."/>
            <person name="LaButti K."/>
            <person name="Hainaut M."/>
            <person name="Henrissat B."/>
            <person name="Grigoriev I.V."/>
            <person name="Spatafora J.W."/>
            <person name="Aime M.C."/>
        </authorList>
    </citation>
    <scope>NUCLEOTIDE SEQUENCE [LARGE SCALE GENOMIC DNA]</scope>
    <source>
        <strain evidence="1 2">SA 807</strain>
    </source>
</reference>
<dbReference type="EMBL" id="KZ820691">
    <property type="protein sequence ID" value="PWN46816.1"/>
    <property type="molecule type" value="Genomic_DNA"/>
</dbReference>